<dbReference type="Proteomes" id="UP000031443">
    <property type="component" value="Unassembled WGS sequence"/>
</dbReference>
<evidence type="ECO:0000313" key="3">
    <source>
        <dbReference type="Proteomes" id="UP000031443"/>
    </source>
</evidence>
<dbReference type="PANTHER" id="PTHR46013:SF4">
    <property type="entry name" value="B-CELL RECEPTOR CD22-RELATED"/>
    <property type="match status" value="1"/>
</dbReference>
<evidence type="ECO:0000256" key="1">
    <source>
        <dbReference type="SAM" id="SignalP"/>
    </source>
</evidence>
<gene>
    <name evidence="2" type="ORF">UY3_13009</name>
</gene>
<evidence type="ECO:0000313" key="2">
    <source>
        <dbReference type="EMBL" id="EMP29857.1"/>
    </source>
</evidence>
<reference evidence="3" key="1">
    <citation type="journal article" date="2013" name="Nat. Genet.">
        <title>The draft genomes of soft-shell turtle and green sea turtle yield insights into the development and evolution of the turtle-specific body plan.</title>
        <authorList>
            <person name="Wang Z."/>
            <person name="Pascual-Anaya J."/>
            <person name="Zadissa A."/>
            <person name="Li W."/>
            <person name="Niimura Y."/>
            <person name="Huang Z."/>
            <person name="Li C."/>
            <person name="White S."/>
            <person name="Xiong Z."/>
            <person name="Fang D."/>
            <person name="Wang B."/>
            <person name="Ming Y."/>
            <person name="Chen Y."/>
            <person name="Zheng Y."/>
            <person name="Kuraku S."/>
            <person name="Pignatelli M."/>
            <person name="Herrero J."/>
            <person name="Beal K."/>
            <person name="Nozawa M."/>
            <person name="Li Q."/>
            <person name="Wang J."/>
            <person name="Zhang H."/>
            <person name="Yu L."/>
            <person name="Shigenobu S."/>
            <person name="Wang J."/>
            <person name="Liu J."/>
            <person name="Flicek P."/>
            <person name="Searle S."/>
            <person name="Wang J."/>
            <person name="Kuratani S."/>
            <person name="Yin Y."/>
            <person name="Aken B."/>
            <person name="Zhang G."/>
            <person name="Irie N."/>
        </authorList>
    </citation>
    <scope>NUCLEOTIDE SEQUENCE [LARGE SCALE GENOMIC DNA]</scope>
</reference>
<proteinExistence type="predicted"/>
<feature type="signal peptide" evidence="1">
    <location>
        <begin position="1"/>
        <end position="15"/>
    </location>
</feature>
<dbReference type="SUPFAM" id="SSF48726">
    <property type="entry name" value="Immunoglobulin"/>
    <property type="match status" value="1"/>
</dbReference>
<dbReference type="EMBL" id="KB553348">
    <property type="protein sequence ID" value="EMP29857.1"/>
    <property type="molecule type" value="Genomic_DNA"/>
</dbReference>
<keyword evidence="1" id="KW-0732">Signal</keyword>
<dbReference type="InterPro" id="IPR036179">
    <property type="entry name" value="Ig-like_dom_sf"/>
</dbReference>
<keyword evidence="2" id="KW-0675">Receptor</keyword>
<organism evidence="2 3">
    <name type="scientific">Chelonia mydas</name>
    <name type="common">Green sea-turtle</name>
    <name type="synonym">Chelonia agassizi</name>
    <dbReference type="NCBI Taxonomy" id="8469"/>
    <lineage>
        <taxon>Eukaryota</taxon>
        <taxon>Metazoa</taxon>
        <taxon>Chordata</taxon>
        <taxon>Craniata</taxon>
        <taxon>Vertebrata</taxon>
        <taxon>Euteleostomi</taxon>
        <taxon>Archelosauria</taxon>
        <taxon>Testudinata</taxon>
        <taxon>Testudines</taxon>
        <taxon>Cryptodira</taxon>
        <taxon>Durocryptodira</taxon>
        <taxon>Americhelydia</taxon>
        <taxon>Chelonioidea</taxon>
        <taxon>Cheloniidae</taxon>
        <taxon>Chelonia</taxon>
    </lineage>
</organism>
<dbReference type="InterPro" id="IPR013783">
    <property type="entry name" value="Ig-like_fold"/>
</dbReference>
<name>M7BNW4_CHEMY</name>
<dbReference type="Gene3D" id="2.60.40.10">
    <property type="entry name" value="Immunoglobulins"/>
    <property type="match status" value="1"/>
</dbReference>
<accession>M7BNW4</accession>
<dbReference type="PANTHER" id="PTHR46013">
    <property type="entry name" value="VASCULAR CELL ADHESION MOLECULE 1"/>
    <property type="match status" value="1"/>
</dbReference>
<feature type="chain" id="PRO_5012022863" evidence="1">
    <location>
        <begin position="16"/>
        <end position="216"/>
    </location>
</feature>
<sequence length="216" mass="23791">MEALLLLALSILTACQDWGVTLPADPLAERSGSCVTIPCSYTYPEGQLVRAVTWSQNKERIVELTAAAGQGYGKAERVQFLGDLQHNCTVRLNPLALGDRGAYSFEFQTQSQSWRSPRALCLTVSGLDQFYFWVHNYEDLPRGPSLQFEQGTTLSYGGNYTCTEWVSGTRLGYLAISPTTYVAILDSIDWYQLSPGPMAGFGAGVLLLFLLSNLRV</sequence>
<dbReference type="AlphaFoldDB" id="M7BNW4"/>
<keyword evidence="3" id="KW-1185">Reference proteome</keyword>
<protein>
    <submittedName>
        <fullName evidence="2">B-cell receptor CD22</fullName>
    </submittedName>
</protein>